<organism evidence="2 3">
    <name type="scientific">Amycolatopsis speibonae</name>
    <dbReference type="NCBI Taxonomy" id="1450224"/>
    <lineage>
        <taxon>Bacteria</taxon>
        <taxon>Bacillati</taxon>
        <taxon>Actinomycetota</taxon>
        <taxon>Actinomycetes</taxon>
        <taxon>Pseudonocardiales</taxon>
        <taxon>Pseudonocardiaceae</taxon>
        <taxon>Amycolatopsis</taxon>
    </lineage>
</organism>
<feature type="domain" description="DUF4440" evidence="1">
    <location>
        <begin position="8"/>
        <end position="114"/>
    </location>
</feature>
<dbReference type="InterPro" id="IPR032710">
    <property type="entry name" value="NTF2-like_dom_sf"/>
</dbReference>
<comment type="caution">
    <text evidence="2">The sequence shown here is derived from an EMBL/GenBank/DDBJ whole genome shotgun (WGS) entry which is preliminary data.</text>
</comment>
<sequence>MGGTENEIRDLGARWADAEVRGDTEALDGMTAADFTLVGPLGFVLGKPQWLQRYRGGDLVTEKLDWAEVEVRDYGSAAVSVGVHAQEGTHQGNRVDGRFRVTHVFVRDDDRWLIAGIHLSPIGGPPPFARPETPGSRGS</sequence>
<dbReference type="Pfam" id="PF14534">
    <property type="entry name" value="DUF4440"/>
    <property type="match status" value="1"/>
</dbReference>
<dbReference type="InterPro" id="IPR027843">
    <property type="entry name" value="DUF4440"/>
</dbReference>
<proteinExistence type="predicted"/>
<reference evidence="3" key="1">
    <citation type="journal article" date="2019" name="Int. J. Syst. Evol. Microbiol.">
        <title>The Global Catalogue of Microorganisms (GCM) 10K type strain sequencing project: providing services to taxonomists for standard genome sequencing and annotation.</title>
        <authorList>
            <consortium name="The Broad Institute Genomics Platform"/>
            <consortium name="The Broad Institute Genome Sequencing Center for Infectious Disease"/>
            <person name="Wu L."/>
            <person name="Ma J."/>
        </authorList>
    </citation>
    <scope>NUCLEOTIDE SEQUENCE [LARGE SCALE GENOMIC DNA]</scope>
    <source>
        <strain evidence="3">CGMCC 4.7676</strain>
    </source>
</reference>
<accession>A0ABV7P1X1</accession>
<dbReference type="RefSeq" id="WP_378241222.1">
    <property type="nucleotide sequence ID" value="NZ_JBHRWK010000037.1"/>
</dbReference>
<dbReference type="SUPFAM" id="SSF54427">
    <property type="entry name" value="NTF2-like"/>
    <property type="match status" value="1"/>
</dbReference>
<dbReference type="Proteomes" id="UP001595645">
    <property type="component" value="Unassembled WGS sequence"/>
</dbReference>
<dbReference type="Gene3D" id="3.10.450.50">
    <property type="match status" value="1"/>
</dbReference>
<keyword evidence="3" id="KW-1185">Reference proteome</keyword>
<evidence type="ECO:0000313" key="2">
    <source>
        <dbReference type="EMBL" id="MFC3452442.1"/>
    </source>
</evidence>
<name>A0ABV7P1X1_9PSEU</name>
<evidence type="ECO:0000313" key="3">
    <source>
        <dbReference type="Proteomes" id="UP001595645"/>
    </source>
</evidence>
<evidence type="ECO:0000259" key="1">
    <source>
        <dbReference type="Pfam" id="PF14534"/>
    </source>
</evidence>
<dbReference type="EMBL" id="JBHRWK010000037">
    <property type="protein sequence ID" value="MFC3452442.1"/>
    <property type="molecule type" value="Genomic_DNA"/>
</dbReference>
<protein>
    <submittedName>
        <fullName evidence="2">Nuclear transport factor 2 family protein</fullName>
    </submittedName>
</protein>
<gene>
    <name evidence="2" type="ORF">ACFOSH_23640</name>
</gene>